<dbReference type="KEGG" id="vna:PN96_04550"/>
<sequence length="134" mass="15079">MNNYFVYHNEDKIRKSVKEIGLLAAYTNNDVEGSEGGVAWVISAVGKRNKKYKVSMCFEIRKAHTGYSPVEAFKNSVAGEVGVILEEPIDVTDEAWLKELRASTANFVRGFSQLTNKTIVESFERIFADFGFRS</sequence>
<dbReference type="RefSeq" id="WP_020334678.1">
    <property type="nucleotide sequence ID" value="NZ_ATFJ01000030.1"/>
</dbReference>
<dbReference type="Proteomes" id="UP000092741">
    <property type="component" value="Chromosome 1"/>
</dbReference>
<reference evidence="1 2" key="1">
    <citation type="submission" date="2016-07" db="EMBL/GenBank/DDBJ databases">
        <title>Developing Vibrio natriegens as a novel, fast-growing host for biotechnology.</title>
        <authorList>
            <person name="Weinstock M.T."/>
            <person name="Hesek E.D."/>
            <person name="Wilson C.M."/>
            <person name="Gibson D.G."/>
        </authorList>
    </citation>
    <scope>NUCLEOTIDE SEQUENCE [LARGE SCALE GENOMIC DNA]</scope>
    <source>
        <strain evidence="1 2">ATCC 14048</strain>
    </source>
</reference>
<evidence type="ECO:0000313" key="2">
    <source>
        <dbReference type="Proteomes" id="UP000092741"/>
    </source>
</evidence>
<dbReference type="AlphaFoldDB" id="A0AAN1CVU0"/>
<evidence type="ECO:0000313" key="1">
    <source>
        <dbReference type="EMBL" id="ANQ12859.1"/>
    </source>
</evidence>
<name>A0AAN1CVU0_VIBNA</name>
<dbReference type="GeneID" id="70912053"/>
<keyword evidence="2" id="KW-1185">Reference proteome</keyword>
<gene>
    <name evidence="1" type="ORF">BA890_08780</name>
</gene>
<organism evidence="1 2">
    <name type="scientific">Vibrio natriegens NBRC 15636 = ATCC 14048 = DSM 759</name>
    <dbReference type="NCBI Taxonomy" id="1219067"/>
    <lineage>
        <taxon>Bacteria</taxon>
        <taxon>Pseudomonadati</taxon>
        <taxon>Pseudomonadota</taxon>
        <taxon>Gammaproteobacteria</taxon>
        <taxon>Vibrionales</taxon>
        <taxon>Vibrionaceae</taxon>
        <taxon>Vibrio</taxon>
    </lineage>
</organism>
<proteinExistence type="predicted"/>
<protein>
    <submittedName>
        <fullName evidence="1">Uncharacterized protein</fullName>
    </submittedName>
</protein>
<accession>A0AAN1CVU0</accession>
<dbReference type="EMBL" id="CP016345">
    <property type="protein sequence ID" value="ANQ12859.1"/>
    <property type="molecule type" value="Genomic_DNA"/>
</dbReference>